<organism evidence="2 3">
    <name type="scientific">Knipowitschia caucasica</name>
    <name type="common">Caucasian dwarf goby</name>
    <name type="synonym">Pomatoschistus caucasicus</name>
    <dbReference type="NCBI Taxonomy" id="637954"/>
    <lineage>
        <taxon>Eukaryota</taxon>
        <taxon>Metazoa</taxon>
        <taxon>Chordata</taxon>
        <taxon>Craniata</taxon>
        <taxon>Vertebrata</taxon>
        <taxon>Euteleostomi</taxon>
        <taxon>Actinopterygii</taxon>
        <taxon>Neopterygii</taxon>
        <taxon>Teleostei</taxon>
        <taxon>Neoteleostei</taxon>
        <taxon>Acanthomorphata</taxon>
        <taxon>Gobiaria</taxon>
        <taxon>Gobiiformes</taxon>
        <taxon>Gobioidei</taxon>
        <taxon>Gobiidae</taxon>
        <taxon>Gobiinae</taxon>
        <taxon>Knipowitschia</taxon>
    </lineage>
</organism>
<dbReference type="EMBL" id="OZ035841">
    <property type="protein sequence ID" value="CAL1590433.1"/>
    <property type="molecule type" value="Genomic_DNA"/>
</dbReference>
<evidence type="ECO:0000256" key="1">
    <source>
        <dbReference type="SAM" id="MobiDB-lite"/>
    </source>
</evidence>
<evidence type="ECO:0000313" key="3">
    <source>
        <dbReference type="Proteomes" id="UP001497482"/>
    </source>
</evidence>
<name>A0AAV2KNU1_KNICA</name>
<dbReference type="AlphaFoldDB" id="A0AAV2KNU1"/>
<feature type="region of interest" description="Disordered" evidence="1">
    <location>
        <begin position="80"/>
        <end position="141"/>
    </location>
</feature>
<gene>
    <name evidence="2" type="ORF">KC01_LOCUS19945</name>
</gene>
<protein>
    <submittedName>
        <fullName evidence="2">Uncharacterized protein</fullName>
    </submittedName>
</protein>
<evidence type="ECO:0000313" key="2">
    <source>
        <dbReference type="EMBL" id="CAL1590433.1"/>
    </source>
</evidence>
<sequence length="141" mass="15548">MVQLMKEQAAVAGKSIASLWVTRRQLWLSQSPLQPEDQSGLMKLPVDPQAMFGPGAMSMLQQAQEARRCAREVSGVVVRRRKWQSAGSASRPPTQTGQQQNWGSRDLRTTIEVQRRRNRGKGGPSGSGFQAKGRPKPPPQS</sequence>
<dbReference type="Proteomes" id="UP001497482">
    <property type="component" value="Chromosome 19"/>
</dbReference>
<reference evidence="2 3" key="1">
    <citation type="submission" date="2024-04" db="EMBL/GenBank/DDBJ databases">
        <authorList>
            <person name="Waldvogel A.-M."/>
            <person name="Schoenle A."/>
        </authorList>
    </citation>
    <scope>NUCLEOTIDE SEQUENCE [LARGE SCALE GENOMIC DNA]</scope>
</reference>
<feature type="compositionally biased region" description="Basic and acidic residues" evidence="1">
    <location>
        <begin position="105"/>
        <end position="115"/>
    </location>
</feature>
<accession>A0AAV2KNU1</accession>
<proteinExistence type="predicted"/>
<keyword evidence="3" id="KW-1185">Reference proteome</keyword>
<feature type="compositionally biased region" description="Polar residues" evidence="1">
    <location>
        <begin position="85"/>
        <end position="103"/>
    </location>
</feature>